<evidence type="ECO:0000313" key="3">
    <source>
        <dbReference type="Proteomes" id="UP000050164"/>
    </source>
</evidence>
<feature type="compositionally biased region" description="Polar residues" evidence="1">
    <location>
        <begin position="42"/>
        <end position="51"/>
    </location>
</feature>
<dbReference type="AlphaFoldDB" id="A0A655AKV1"/>
<reference evidence="2 3" key="1">
    <citation type="submission" date="2015-03" db="EMBL/GenBank/DDBJ databases">
        <authorList>
            <consortium name="Pathogen Informatics"/>
        </authorList>
    </citation>
    <scope>NUCLEOTIDE SEQUENCE [LARGE SCALE GENOMIC DNA]</scope>
    <source>
        <strain evidence="2 3">Bir 185</strain>
    </source>
</reference>
<evidence type="ECO:0000313" key="2">
    <source>
        <dbReference type="EMBL" id="CKT21765.1"/>
    </source>
</evidence>
<organism evidence="2 3">
    <name type="scientific">Mycobacterium tuberculosis</name>
    <dbReference type="NCBI Taxonomy" id="1773"/>
    <lineage>
        <taxon>Bacteria</taxon>
        <taxon>Bacillati</taxon>
        <taxon>Actinomycetota</taxon>
        <taxon>Actinomycetes</taxon>
        <taxon>Mycobacteriales</taxon>
        <taxon>Mycobacteriaceae</taxon>
        <taxon>Mycobacterium</taxon>
        <taxon>Mycobacterium tuberculosis complex</taxon>
    </lineage>
</organism>
<protein>
    <submittedName>
        <fullName evidence="2">Uncharacterized protein</fullName>
    </submittedName>
</protein>
<name>A0A655AKV1_MYCTX</name>
<evidence type="ECO:0000256" key="1">
    <source>
        <dbReference type="SAM" id="MobiDB-lite"/>
    </source>
</evidence>
<sequence length="77" mass="8424">MVSGVRSSWLTSEVNRRCRLPNSSSWAICRDRLSAMSLNDTASLAMSSSPRTGMRSDRCPSAKRSAIRDADRTGTTT</sequence>
<accession>A0A655AKV1</accession>
<feature type="compositionally biased region" description="Basic and acidic residues" evidence="1">
    <location>
        <begin position="54"/>
        <end position="77"/>
    </location>
</feature>
<proteinExistence type="predicted"/>
<dbReference type="EMBL" id="CNFT01001368">
    <property type="protein sequence ID" value="CKT21765.1"/>
    <property type="molecule type" value="Genomic_DNA"/>
</dbReference>
<feature type="region of interest" description="Disordered" evidence="1">
    <location>
        <begin position="42"/>
        <end position="77"/>
    </location>
</feature>
<dbReference type="Proteomes" id="UP000050164">
    <property type="component" value="Unassembled WGS sequence"/>
</dbReference>
<gene>
    <name evidence="2" type="ORF">ERS027659_04109</name>
</gene>